<comment type="caution">
    <text evidence="2">The sequence shown here is derived from an EMBL/GenBank/DDBJ whole genome shotgun (WGS) entry which is preliminary data.</text>
</comment>
<evidence type="ECO:0000259" key="1">
    <source>
        <dbReference type="PROSITE" id="PS50943"/>
    </source>
</evidence>
<evidence type="ECO:0000313" key="2">
    <source>
        <dbReference type="EMBL" id="EOT43773.1"/>
    </source>
</evidence>
<dbReference type="SMART" id="SM00530">
    <property type="entry name" value="HTH_XRE"/>
    <property type="match status" value="1"/>
</dbReference>
<dbReference type="PATRIC" id="fig|1139219.3.peg.323"/>
<accession>S1N906</accession>
<dbReference type="AlphaFoldDB" id="S1N906"/>
<reference evidence="2 3" key="1">
    <citation type="submission" date="2013-03" db="EMBL/GenBank/DDBJ databases">
        <title>The Genome Sequence of Enterococcus dispar ATCC_51266 (Illumina only assembly).</title>
        <authorList>
            <consortium name="The Broad Institute Genomics Platform"/>
            <consortium name="The Broad Institute Genome Sequencing Center for Infectious Disease"/>
            <person name="Earl A."/>
            <person name="Russ C."/>
            <person name="Gilmore M."/>
            <person name="Surin D."/>
            <person name="Walker B."/>
            <person name="Young S."/>
            <person name="Zeng Q."/>
            <person name="Gargeya S."/>
            <person name="Fitzgerald M."/>
            <person name="Haas B."/>
            <person name="Abouelleil A."/>
            <person name="Allen A.W."/>
            <person name="Alvarado L."/>
            <person name="Arachchi H.M."/>
            <person name="Berlin A.M."/>
            <person name="Chapman S.B."/>
            <person name="Gainer-Dewar J."/>
            <person name="Goldberg J."/>
            <person name="Griggs A."/>
            <person name="Gujja S."/>
            <person name="Hansen M."/>
            <person name="Howarth C."/>
            <person name="Imamovic A."/>
            <person name="Ireland A."/>
            <person name="Larimer J."/>
            <person name="McCowan C."/>
            <person name="Murphy C."/>
            <person name="Pearson M."/>
            <person name="Poon T.W."/>
            <person name="Priest M."/>
            <person name="Roberts A."/>
            <person name="Saif S."/>
            <person name="Shea T."/>
            <person name="Sisk P."/>
            <person name="Sykes S."/>
            <person name="Wortman J."/>
            <person name="Nusbaum C."/>
            <person name="Birren B."/>
        </authorList>
    </citation>
    <scope>NUCLEOTIDE SEQUENCE [LARGE SCALE GENOMIC DNA]</scope>
    <source>
        <strain evidence="2 3">ATCC 51266</strain>
    </source>
</reference>
<dbReference type="Gene3D" id="1.10.260.40">
    <property type="entry name" value="lambda repressor-like DNA-binding domains"/>
    <property type="match status" value="1"/>
</dbReference>
<dbReference type="InterPro" id="IPR001387">
    <property type="entry name" value="Cro/C1-type_HTH"/>
</dbReference>
<keyword evidence="3" id="KW-1185">Reference proteome</keyword>
<dbReference type="Pfam" id="PF01381">
    <property type="entry name" value="HTH_3"/>
    <property type="match status" value="1"/>
</dbReference>
<dbReference type="GO" id="GO:0003677">
    <property type="term" value="F:DNA binding"/>
    <property type="evidence" value="ECO:0007669"/>
    <property type="project" value="InterPro"/>
</dbReference>
<dbReference type="RefSeq" id="WP_016171555.1">
    <property type="nucleotide sequence ID" value="NZ_ASWK01000001.1"/>
</dbReference>
<dbReference type="EMBL" id="AHYR01000002">
    <property type="protein sequence ID" value="EOT43773.1"/>
    <property type="molecule type" value="Genomic_DNA"/>
</dbReference>
<dbReference type="Proteomes" id="UP000014127">
    <property type="component" value="Unassembled WGS sequence"/>
</dbReference>
<name>S1N906_9ENTE</name>
<dbReference type="OrthoDB" id="2971638at2"/>
<dbReference type="InterPro" id="IPR010982">
    <property type="entry name" value="Lambda_DNA-bd_dom_sf"/>
</dbReference>
<dbReference type="PROSITE" id="PS50943">
    <property type="entry name" value="HTH_CROC1"/>
    <property type="match status" value="1"/>
</dbReference>
<dbReference type="SUPFAM" id="SSF47413">
    <property type="entry name" value="lambda repressor-like DNA-binding domains"/>
    <property type="match status" value="1"/>
</dbReference>
<dbReference type="HOGENOM" id="CLU_066192_46_4_9"/>
<gene>
    <name evidence="2" type="ORF">OMK_00331</name>
</gene>
<evidence type="ECO:0000313" key="3">
    <source>
        <dbReference type="Proteomes" id="UP000014127"/>
    </source>
</evidence>
<dbReference type="CDD" id="cd00093">
    <property type="entry name" value="HTH_XRE"/>
    <property type="match status" value="1"/>
</dbReference>
<proteinExistence type="predicted"/>
<feature type="domain" description="HTH cro/C1-type" evidence="1">
    <location>
        <begin position="9"/>
        <end position="63"/>
    </location>
</feature>
<protein>
    <recommendedName>
        <fullName evidence="1">HTH cro/C1-type domain-containing protein</fullName>
    </recommendedName>
</protein>
<organism evidence="2 3">
    <name type="scientific">Enterococcus dispar ATCC 51266</name>
    <dbReference type="NCBI Taxonomy" id="1139219"/>
    <lineage>
        <taxon>Bacteria</taxon>
        <taxon>Bacillati</taxon>
        <taxon>Bacillota</taxon>
        <taxon>Bacilli</taxon>
        <taxon>Lactobacillales</taxon>
        <taxon>Enterococcaceae</taxon>
        <taxon>Enterococcus</taxon>
    </lineage>
</organism>
<sequence>MLVINLNRLKAERIANDMSEADLAEKLGISASIIYKYENGSRRISVDTFCKIADVLGFDESNINIFFTTKRD</sequence>